<sequence length="135" mass="15964">MEILVNFTYFFKNHRNAIRVYSCLCKDLNVITNFTLGFSYFNTNQLNAIIISPMVNIIGKIINSTFEEHLHGVIYMDNSDNLFKSEQLREFPIAYIISYNEFQYNHGSYVVHLSLTETSMLQRIELIYNKFLNNR</sequence>
<dbReference type="WBParaSite" id="SCUD_0002245501-mRNA-1">
    <property type="protein sequence ID" value="SCUD_0002245501-mRNA-1"/>
    <property type="gene ID" value="SCUD_0002245501"/>
</dbReference>
<evidence type="ECO:0000313" key="1">
    <source>
        <dbReference type="EMBL" id="VDP78971.1"/>
    </source>
</evidence>
<reference evidence="1 2" key="2">
    <citation type="submission" date="2018-11" db="EMBL/GenBank/DDBJ databases">
        <authorList>
            <consortium name="Pathogen Informatics"/>
        </authorList>
    </citation>
    <scope>NUCLEOTIDE SEQUENCE [LARGE SCALE GENOMIC DNA]</scope>
    <source>
        <strain evidence="1">Dakar</strain>
        <strain evidence="2">Dakar, Senegal</strain>
    </source>
</reference>
<organism evidence="3">
    <name type="scientific">Schistosoma curassoni</name>
    <dbReference type="NCBI Taxonomy" id="6186"/>
    <lineage>
        <taxon>Eukaryota</taxon>
        <taxon>Metazoa</taxon>
        <taxon>Spiralia</taxon>
        <taxon>Lophotrochozoa</taxon>
        <taxon>Platyhelminthes</taxon>
        <taxon>Trematoda</taxon>
        <taxon>Digenea</taxon>
        <taxon>Strigeidida</taxon>
        <taxon>Schistosomatoidea</taxon>
        <taxon>Schistosomatidae</taxon>
        <taxon>Schistosoma</taxon>
    </lineage>
</organism>
<protein>
    <submittedName>
        <fullName evidence="3">Transcriptional regulator</fullName>
    </submittedName>
</protein>
<gene>
    <name evidence="1" type="ORF">SCUD_LOCUS22452</name>
</gene>
<dbReference type="EMBL" id="UZAK01049411">
    <property type="protein sequence ID" value="VDP78971.1"/>
    <property type="molecule type" value="Genomic_DNA"/>
</dbReference>
<dbReference type="STRING" id="6186.A0A183L538"/>
<keyword evidence="2" id="KW-1185">Reference proteome</keyword>
<reference evidence="3" key="1">
    <citation type="submission" date="2016-06" db="UniProtKB">
        <authorList>
            <consortium name="WormBaseParasite"/>
        </authorList>
    </citation>
    <scope>IDENTIFICATION</scope>
</reference>
<evidence type="ECO:0000313" key="3">
    <source>
        <dbReference type="WBParaSite" id="SCUD_0002245501-mRNA-1"/>
    </source>
</evidence>
<evidence type="ECO:0000313" key="2">
    <source>
        <dbReference type="Proteomes" id="UP000279833"/>
    </source>
</evidence>
<accession>A0A183L538</accession>
<dbReference type="Proteomes" id="UP000279833">
    <property type="component" value="Unassembled WGS sequence"/>
</dbReference>
<proteinExistence type="predicted"/>
<name>A0A183L538_9TREM</name>
<dbReference type="AlphaFoldDB" id="A0A183L538"/>